<dbReference type="EMBL" id="CP163440">
    <property type="protein sequence ID" value="XDQ65445.1"/>
    <property type="molecule type" value="Genomic_DNA"/>
</dbReference>
<sequence length="53" mass="5567">MTAVRAAQNLSPEIVGAMPVVKQLVSDLLTMTRPPAEDLRVLAAEVGVHEAAV</sequence>
<proteinExistence type="predicted"/>
<accession>A0AB39SAS2</accession>
<reference evidence="1" key="1">
    <citation type="submission" date="2024-07" db="EMBL/GenBank/DDBJ databases">
        <authorList>
            <person name="Yu S.T."/>
        </authorList>
    </citation>
    <scope>NUCLEOTIDE SEQUENCE</scope>
    <source>
        <strain evidence="1">R35</strain>
    </source>
</reference>
<protein>
    <recommendedName>
        <fullName evidence="2">RpiR family transcriptional regulator</fullName>
    </recommendedName>
</protein>
<dbReference type="AlphaFoldDB" id="A0AB39SAS2"/>
<name>A0AB39SAS2_9ACTN</name>
<evidence type="ECO:0008006" key="2">
    <source>
        <dbReference type="Google" id="ProtNLM"/>
    </source>
</evidence>
<gene>
    <name evidence="1" type="ORF">AB5J50_33960</name>
</gene>
<organism evidence="1">
    <name type="scientific">Streptomyces sp. R35</name>
    <dbReference type="NCBI Taxonomy" id="3238630"/>
    <lineage>
        <taxon>Bacteria</taxon>
        <taxon>Bacillati</taxon>
        <taxon>Actinomycetota</taxon>
        <taxon>Actinomycetes</taxon>
        <taxon>Kitasatosporales</taxon>
        <taxon>Streptomycetaceae</taxon>
        <taxon>Streptomyces</taxon>
    </lineage>
</organism>
<dbReference type="RefSeq" id="WP_369262158.1">
    <property type="nucleotide sequence ID" value="NZ_CP163440.1"/>
</dbReference>
<evidence type="ECO:0000313" key="1">
    <source>
        <dbReference type="EMBL" id="XDQ65445.1"/>
    </source>
</evidence>